<protein>
    <submittedName>
        <fullName evidence="1">Uncharacterized protein</fullName>
    </submittedName>
</protein>
<sequence>MTYSIYLGAQNALSDQLVSKWSDMSITEIRSQAVRGFMRGLQNKSPSADTLRTMNRMRGMLSIQDAKAVANSLHGDVVYRKLALPHEFPNTPANFDDSLPFDILSLEVEIAMLHARQETNESKLVSAIKQMAVLSNQILSEQYSAALDTVETIRSHFGYSIRLLNKVAFIFAQSPPGSESSERSKVFLDACGMSTRNFLARGVVDALSANYNYLSIRNNIATRGKLEMGSRFSHDLGNWLFYPIQTDATLFASQLQSHRMASLIDATYVLLENTRNIDDGARFNINQFCSPSLVEAWDGLSSIPLPLHLLTKGGDSKDPGFQVYRHSISWLELRPLSLYRARCDALYRVSEEHDFPIDTLSHSLTSDYYSEVGSLSDLAVERGQMEILPKKYNPQRDETFERTLALLYIIKAPSADKLLTTPQLLILMNSTRDLDSLISVGELDSLLLENTPDEMFRTIVLTLQARRTGSARLASRLRLAFEKLVRAKHGGSIVDFFADLAGKAPDVARYLFDVCDERFLDLLYDIIPENASVLQVRADLLRWYGNAFADDAFLERARIMEIDERIQRVRGTIDDTRIYVDMVRFSHWIQDTHLDEINALSRERRADPRDISLISPTLVAEVPSLPEVRMAKVLQSCFQTFCESTHFGIAAYLARRIRHGTLEGALTARVDELMSDIDETAAWSPPGLHGFASAWSVSYRHKVLDLGTERLHIRTKSKPRGLINAEIWSGKREKIVQNTVEEIFRNFDHADGIPLAVGAIQRSCWQLIQPDLDKIRSSLAGARALWGTIGNIDQLKLTGDDRRAAKELFSRINIATDDAFKTVISWFHQPQEMAPSAPLSILFEAVIREVQESYPRFQPTVKLSGASEITLTGGVYHIVYDALFILIGNAAKHCPEHVAILRRFEILAGNENKNELVVTIATECSSASQLEVVRECLQAALSGDTSLANFVDQKSGFLKLAHMLEHSRELLRIVPDFSGGYFQLALHFELIA</sequence>
<reference evidence="1 2" key="1">
    <citation type="submission" date="2017-08" db="EMBL/GenBank/DDBJ databases">
        <title>Infants hospitalized years apart are colonized by the same room-sourced microbial strains.</title>
        <authorList>
            <person name="Brooks B."/>
            <person name="Olm M.R."/>
            <person name="Firek B.A."/>
            <person name="Baker R."/>
            <person name="Thomas B.C."/>
            <person name="Morowitz M.J."/>
            <person name="Banfield J.F."/>
        </authorList>
    </citation>
    <scope>NUCLEOTIDE SEQUENCE [LARGE SCALE GENOMIC DNA]</scope>
    <source>
        <strain evidence="1">S2_003_000_R2_11</strain>
    </source>
</reference>
<evidence type="ECO:0000313" key="1">
    <source>
        <dbReference type="EMBL" id="PZQ96188.1"/>
    </source>
</evidence>
<dbReference type="EMBL" id="QFQS01000004">
    <property type="protein sequence ID" value="PZQ96188.1"/>
    <property type="molecule type" value="Genomic_DNA"/>
</dbReference>
<comment type="caution">
    <text evidence="1">The sequence shown here is derived from an EMBL/GenBank/DDBJ whole genome shotgun (WGS) entry which is preliminary data.</text>
</comment>
<proteinExistence type="predicted"/>
<dbReference type="Proteomes" id="UP000248975">
    <property type="component" value="Unassembled WGS sequence"/>
</dbReference>
<evidence type="ECO:0000313" key="2">
    <source>
        <dbReference type="Proteomes" id="UP000248975"/>
    </source>
</evidence>
<organism evidence="1 2">
    <name type="scientific">Cereibacter sphaeroides</name>
    <name type="common">Rhodobacter sphaeroides</name>
    <dbReference type="NCBI Taxonomy" id="1063"/>
    <lineage>
        <taxon>Bacteria</taxon>
        <taxon>Pseudomonadati</taxon>
        <taxon>Pseudomonadota</taxon>
        <taxon>Alphaproteobacteria</taxon>
        <taxon>Rhodobacterales</taxon>
        <taxon>Paracoccaceae</taxon>
        <taxon>Cereibacter</taxon>
    </lineage>
</organism>
<name>A0A2W5RZU0_CERSP</name>
<dbReference type="AlphaFoldDB" id="A0A2W5RZU0"/>
<gene>
    <name evidence="1" type="ORF">DI533_17290</name>
</gene>
<accession>A0A2W5RZU0</accession>